<dbReference type="RefSeq" id="WP_405286348.1">
    <property type="nucleotide sequence ID" value="NZ_JBBHLI010000002.1"/>
</dbReference>
<feature type="repeat" description="TPR" evidence="3">
    <location>
        <begin position="128"/>
        <end position="161"/>
    </location>
</feature>
<dbReference type="SMART" id="SM00028">
    <property type="entry name" value="TPR"/>
    <property type="match status" value="3"/>
</dbReference>
<dbReference type="PROSITE" id="PS50005">
    <property type="entry name" value="TPR"/>
    <property type="match status" value="3"/>
</dbReference>
<evidence type="ECO:0000256" key="4">
    <source>
        <dbReference type="SAM" id="SignalP"/>
    </source>
</evidence>
<dbReference type="EMBL" id="JBBHLI010000002">
    <property type="protein sequence ID" value="MEK9500149.1"/>
    <property type="molecule type" value="Genomic_DNA"/>
</dbReference>
<dbReference type="Gene3D" id="1.25.40.10">
    <property type="entry name" value="Tetratricopeptide repeat domain"/>
    <property type="match status" value="1"/>
</dbReference>
<dbReference type="InterPro" id="IPR019734">
    <property type="entry name" value="TPR_rpt"/>
</dbReference>
<evidence type="ECO:0000256" key="2">
    <source>
        <dbReference type="ARBA" id="ARBA00022803"/>
    </source>
</evidence>
<feature type="chain" id="PRO_5046867463" evidence="4">
    <location>
        <begin position="25"/>
        <end position="349"/>
    </location>
</feature>
<sequence>MHRLARPLSLAAVVLLAACSGSDAEGDSMEGPDTGAAMPAVVESPEIPLPEGAQARSLLGEPLFPAEMPDEVRTVYEENLAAALADYEATPDDADAIIWYGRRLAYLQRYDEAIEVFTRGVELHPDDARMLRHRGHRYVSIRDFDAAIADFRTAVELTRGAEDEVEPDGLPNALGIPTSTLHFNIWYHLGLAHYLKGEFEQALLAWNDCLAVSKHPDSVVATSYWLNNTLRRLGLDAEADGVLADISADMEIIESTSYLDVLLLHKGEKTADELVGPMGEGATLASTTTAYGVGMWHYVNGRRDTAYGLFEQVLDNASQWPAFGFVAAEAEMARLADGEDAGSGGADDA</sequence>
<dbReference type="SUPFAM" id="SSF48452">
    <property type="entry name" value="TPR-like"/>
    <property type="match status" value="2"/>
</dbReference>
<dbReference type="PANTHER" id="PTHR44858:SF1">
    <property type="entry name" value="UDP-N-ACETYLGLUCOSAMINE--PEPTIDE N-ACETYLGLUCOSAMINYLTRANSFERASE SPINDLY-RELATED"/>
    <property type="match status" value="1"/>
</dbReference>
<keyword evidence="6" id="KW-1185">Reference proteome</keyword>
<organism evidence="5 6">
    <name type="scientific">Gaopeijia maritima</name>
    <dbReference type="NCBI Taxonomy" id="3119007"/>
    <lineage>
        <taxon>Bacteria</taxon>
        <taxon>Pseudomonadati</taxon>
        <taxon>Gemmatimonadota</taxon>
        <taxon>Longimicrobiia</taxon>
        <taxon>Gaopeijiales</taxon>
        <taxon>Gaopeijiaceae</taxon>
        <taxon>Gaopeijia</taxon>
    </lineage>
</organism>
<evidence type="ECO:0000256" key="3">
    <source>
        <dbReference type="PROSITE-ProRule" id="PRU00339"/>
    </source>
</evidence>
<evidence type="ECO:0000313" key="6">
    <source>
        <dbReference type="Proteomes" id="UP001484239"/>
    </source>
</evidence>
<dbReference type="PROSITE" id="PS51257">
    <property type="entry name" value="PROKAR_LIPOPROTEIN"/>
    <property type="match status" value="1"/>
</dbReference>
<proteinExistence type="predicted"/>
<dbReference type="InterPro" id="IPR050498">
    <property type="entry name" value="Ycf3"/>
</dbReference>
<feature type="repeat" description="TPR" evidence="3">
    <location>
        <begin position="94"/>
        <end position="127"/>
    </location>
</feature>
<protein>
    <submittedName>
        <fullName evidence="5">Tetratricopeptide repeat protein</fullName>
    </submittedName>
</protein>
<feature type="repeat" description="TPR" evidence="3">
    <location>
        <begin position="183"/>
        <end position="216"/>
    </location>
</feature>
<accession>A0ABU9E7R6</accession>
<evidence type="ECO:0000256" key="1">
    <source>
        <dbReference type="ARBA" id="ARBA00022737"/>
    </source>
</evidence>
<keyword evidence="1" id="KW-0677">Repeat</keyword>
<gene>
    <name evidence="5" type="ORF">WI372_04100</name>
</gene>
<dbReference type="Pfam" id="PF13432">
    <property type="entry name" value="TPR_16"/>
    <property type="match status" value="1"/>
</dbReference>
<name>A0ABU9E7R6_9BACT</name>
<reference evidence="5 6" key="1">
    <citation type="submission" date="2024-02" db="EMBL/GenBank/DDBJ databases">
        <title>A novel Gemmatimonadota bacterium.</title>
        <authorList>
            <person name="Du Z.-J."/>
            <person name="Ye Y.-Q."/>
        </authorList>
    </citation>
    <scope>NUCLEOTIDE SEQUENCE [LARGE SCALE GENOMIC DNA]</scope>
    <source>
        <strain evidence="5 6">DH-20</strain>
    </source>
</reference>
<feature type="signal peptide" evidence="4">
    <location>
        <begin position="1"/>
        <end position="24"/>
    </location>
</feature>
<dbReference type="Proteomes" id="UP001484239">
    <property type="component" value="Unassembled WGS sequence"/>
</dbReference>
<evidence type="ECO:0000313" key="5">
    <source>
        <dbReference type="EMBL" id="MEK9500149.1"/>
    </source>
</evidence>
<dbReference type="InterPro" id="IPR011990">
    <property type="entry name" value="TPR-like_helical_dom_sf"/>
</dbReference>
<keyword evidence="4" id="KW-0732">Signal</keyword>
<comment type="caution">
    <text evidence="5">The sequence shown here is derived from an EMBL/GenBank/DDBJ whole genome shotgun (WGS) entry which is preliminary data.</text>
</comment>
<dbReference type="PANTHER" id="PTHR44858">
    <property type="entry name" value="TETRATRICOPEPTIDE REPEAT PROTEIN 6"/>
    <property type="match status" value="1"/>
</dbReference>
<keyword evidence="2 3" id="KW-0802">TPR repeat</keyword>